<evidence type="ECO:0000256" key="2">
    <source>
        <dbReference type="ARBA" id="ARBA00022900"/>
    </source>
</evidence>
<dbReference type="InterPro" id="IPR023796">
    <property type="entry name" value="Serpin_dom"/>
</dbReference>
<dbReference type="EMBL" id="OU895877">
    <property type="protein sequence ID" value="CAH1707607.1"/>
    <property type="molecule type" value="Genomic_DNA"/>
</dbReference>
<evidence type="ECO:0000259" key="5">
    <source>
        <dbReference type="SMART" id="SM00093"/>
    </source>
</evidence>
<evidence type="ECO:0000256" key="4">
    <source>
        <dbReference type="SAM" id="SignalP"/>
    </source>
</evidence>
<dbReference type="PANTHER" id="PTHR11461:SF342">
    <property type="entry name" value="SERINE PROTEASE INHIBITOR 28DC"/>
    <property type="match status" value="1"/>
</dbReference>
<dbReference type="FunFam" id="2.30.39.10:FF:000035">
    <property type="entry name" value="Serine protease inhibitor (serpin) 16"/>
    <property type="match status" value="1"/>
</dbReference>
<organism evidence="6 7">
    <name type="scientific">Chironomus riparius</name>
    <dbReference type="NCBI Taxonomy" id="315576"/>
    <lineage>
        <taxon>Eukaryota</taxon>
        <taxon>Metazoa</taxon>
        <taxon>Ecdysozoa</taxon>
        <taxon>Arthropoda</taxon>
        <taxon>Hexapoda</taxon>
        <taxon>Insecta</taxon>
        <taxon>Pterygota</taxon>
        <taxon>Neoptera</taxon>
        <taxon>Endopterygota</taxon>
        <taxon>Diptera</taxon>
        <taxon>Nematocera</taxon>
        <taxon>Chironomoidea</taxon>
        <taxon>Chironomidae</taxon>
        <taxon>Chironominae</taxon>
        <taxon>Chironomus</taxon>
    </lineage>
</organism>
<feature type="signal peptide" evidence="4">
    <location>
        <begin position="1"/>
        <end position="22"/>
    </location>
</feature>
<proteinExistence type="inferred from homology"/>
<feature type="domain" description="Serpin" evidence="5">
    <location>
        <begin position="66"/>
        <end position="551"/>
    </location>
</feature>
<reference evidence="6" key="1">
    <citation type="submission" date="2022-01" db="EMBL/GenBank/DDBJ databases">
        <authorList>
            <person name="King R."/>
        </authorList>
    </citation>
    <scope>NUCLEOTIDE SEQUENCE</scope>
</reference>
<evidence type="ECO:0000256" key="3">
    <source>
        <dbReference type="RuleBase" id="RU000411"/>
    </source>
</evidence>
<keyword evidence="7" id="KW-1185">Reference proteome</keyword>
<comment type="similarity">
    <text evidence="3">Belongs to the serpin family.</text>
</comment>
<accession>A0A9P0NB55</accession>
<keyword evidence="1" id="KW-0646">Protease inhibitor</keyword>
<dbReference type="InterPro" id="IPR000215">
    <property type="entry name" value="Serpin_fam"/>
</dbReference>
<dbReference type="OrthoDB" id="20825at2759"/>
<evidence type="ECO:0000313" key="6">
    <source>
        <dbReference type="EMBL" id="CAH1707607.1"/>
    </source>
</evidence>
<dbReference type="PANTHER" id="PTHR11461">
    <property type="entry name" value="SERINE PROTEASE INHIBITOR, SERPIN"/>
    <property type="match status" value="1"/>
</dbReference>
<dbReference type="InterPro" id="IPR042178">
    <property type="entry name" value="Serpin_sf_1"/>
</dbReference>
<dbReference type="GO" id="GO:0005615">
    <property type="term" value="C:extracellular space"/>
    <property type="evidence" value="ECO:0007669"/>
    <property type="project" value="InterPro"/>
</dbReference>
<dbReference type="Gene3D" id="3.30.497.10">
    <property type="entry name" value="Antithrombin, subunit I, domain 2"/>
    <property type="match status" value="3"/>
</dbReference>
<sequence>MMNRFKLIILLILSIIADECLCDSTKNDRTQENQINENKQQSQTSTVDNKTEIANQIALGVLNLSQQLTAKVLSSSSNNFEVMSPISIGSALQLVLLGAKGKTFDEIRNTMNYGNYTSKDINEEFAEIIKDLKLNSVNPKRKIAKWREQASQQYIEHSLRRQDKNVNYTQHKIEVANGIFVQSDISIRQEYKDVVERLYGSHIESLNFKNEPGKASQIINAWVSENTHGRISEIVPKVMNPNTKIVLANALYFKAEWQQTFFEGATGMKPFYPHGRGGKSITVDLMAQGGHFPHFRDAELNVEILGFPYKQNCTTMYVILPSESSTERLKEVQKELTAEKIENLIDQMTVKTAVILFPKMHLKSGYHLRSDLQDLGVKSLFEESESDLSLMSSENCAKMREGCGHKITFRDPLSSFPRIKREVTYKVGSEAKDSAYPLNMKDFFNRKRIVKKSHGKKSKKTKREVKRMSALDRLEYLRNQQLTNPQVFADDVIHKVDLNINEKGTEGGASTAVTLNRSGTNVVFRVDVPFMFLIRHDTTKIPLFYGVVFEPPAANDSK</sequence>
<keyword evidence="2" id="KW-0722">Serine protease inhibitor</keyword>
<dbReference type="SUPFAM" id="SSF56574">
    <property type="entry name" value="Serpins"/>
    <property type="match status" value="1"/>
</dbReference>
<dbReference type="SMART" id="SM00093">
    <property type="entry name" value="SERPIN"/>
    <property type="match status" value="1"/>
</dbReference>
<dbReference type="Gene3D" id="2.30.39.10">
    <property type="entry name" value="Alpha-1-antitrypsin, domain 1"/>
    <property type="match status" value="2"/>
</dbReference>
<keyword evidence="4" id="KW-0732">Signal</keyword>
<dbReference type="GO" id="GO:0045861">
    <property type="term" value="P:negative regulation of proteolysis"/>
    <property type="evidence" value="ECO:0007669"/>
    <property type="project" value="UniProtKB-ARBA"/>
</dbReference>
<dbReference type="InterPro" id="IPR042185">
    <property type="entry name" value="Serpin_sf_2"/>
</dbReference>
<dbReference type="Proteomes" id="UP001153620">
    <property type="component" value="Chromosome 1"/>
</dbReference>
<evidence type="ECO:0000256" key="1">
    <source>
        <dbReference type="ARBA" id="ARBA00022690"/>
    </source>
</evidence>
<name>A0A9P0NB55_9DIPT</name>
<reference evidence="6" key="2">
    <citation type="submission" date="2022-10" db="EMBL/GenBank/DDBJ databases">
        <authorList>
            <consortium name="ENA_rothamsted_submissions"/>
            <consortium name="culmorum"/>
            <person name="King R."/>
        </authorList>
    </citation>
    <scope>NUCLEOTIDE SEQUENCE</scope>
</reference>
<feature type="chain" id="PRO_5040431153" description="Serpin domain-containing protein" evidence="4">
    <location>
        <begin position="23"/>
        <end position="558"/>
    </location>
</feature>
<gene>
    <name evidence="6" type="ORF">CHIRRI_LOCUS338</name>
</gene>
<evidence type="ECO:0000313" key="7">
    <source>
        <dbReference type="Proteomes" id="UP001153620"/>
    </source>
</evidence>
<dbReference type="Pfam" id="PF00079">
    <property type="entry name" value="Serpin"/>
    <property type="match status" value="2"/>
</dbReference>
<dbReference type="GO" id="GO:0004867">
    <property type="term" value="F:serine-type endopeptidase inhibitor activity"/>
    <property type="evidence" value="ECO:0007669"/>
    <property type="project" value="UniProtKB-KW"/>
</dbReference>
<dbReference type="InterPro" id="IPR036186">
    <property type="entry name" value="Serpin_sf"/>
</dbReference>
<dbReference type="AlphaFoldDB" id="A0A9P0NB55"/>
<protein>
    <recommendedName>
        <fullName evidence="5">Serpin domain-containing protein</fullName>
    </recommendedName>
</protein>